<keyword evidence="2" id="KW-0732">Signal</keyword>
<protein>
    <submittedName>
        <fullName evidence="3">Uncharacterized protein</fullName>
    </submittedName>
</protein>
<dbReference type="Proteomes" id="UP000553632">
    <property type="component" value="Unassembled WGS sequence"/>
</dbReference>
<dbReference type="EMBL" id="JABANO010007641">
    <property type="protein sequence ID" value="KAF4749779.1"/>
    <property type="molecule type" value="Genomic_DNA"/>
</dbReference>
<evidence type="ECO:0000256" key="2">
    <source>
        <dbReference type="SAM" id="SignalP"/>
    </source>
</evidence>
<reference evidence="3 4" key="1">
    <citation type="submission" date="2020-04" db="EMBL/GenBank/DDBJ databases">
        <title>Perkinsus olseni comparative genomics.</title>
        <authorList>
            <person name="Bogema D.R."/>
        </authorList>
    </citation>
    <scope>NUCLEOTIDE SEQUENCE [LARGE SCALE GENOMIC DNA]</scope>
    <source>
        <strain evidence="3 4">ATCC PRA-207</strain>
    </source>
</reference>
<feature type="signal peptide" evidence="2">
    <location>
        <begin position="1"/>
        <end position="15"/>
    </location>
</feature>
<sequence>MFSILFLGGLGVLSSAPLSPGWYLGRATDGTRRCWPDMVNLNIVIRPLSPVRQKSSIIYTGRNGLSSLIASGYPKPYSNLTFANEVYRRENFYYINGLHYYPKVALHLAQVEFSPRIPFRVDNGGILMYLDARQEGNRKFYHLDCPIRLEKVNNTFTGLMLSALSQAGKGWPVHRTRAPVSSPKMVVAGKNDKMATGGTGSVVSVKRRTLERSPQRDLSRERISQTGLVGGEAKGPAGSLGDATQVPRGSRSGLAASRGNHQGDNVGEATKATAGSAPRKEMESSRGKRKPSPERSSQADTKRAKQARAEDGRAVERLHRGRRPATGSRRLPRPFHKQGVTEVGKVIVEGRVKSAGGKMILSGPVTMTFESTLDHSYTRLHLPGLHPISTHAGHNTYFGLRCFRPWQHFDGLSKLTPELATAEGIMQIGPLRVDNIYICINSGMWRIHLGEETVDGLGREVVLPLVDVDDPFDPLD</sequence>
<feature type="region of interest" description="Disordered" evidence="1">
    <location>
        <begin position="188"/>
        <end position="334"/>
    </location>
</feature>
<evidence type="ECO:0000313" key="4">
    <source>
        <dbReference type="Proteomes" id="UP000553632"/>
    </source>
</evidence>
<accession>A0A7J6TWG2</accession>
<organism evidence="3 4">
    <name type="scientific">Perkinsus olseni</name>
    <name type="common">Perkinsus atlanticus</name>
    <dbReference type="NCBI Taxonomy" id="32597"/>
    <lineage>
        <taxon>Eukaryota</taxon>
        <taxon>Sar</taxon>
        <taxon>Alveolata</taxon>
        <taxon>Perkinsozoa</taxon>
        <taxon>Perkinsea</taxon>
        <taxon>Perkinsida</taxon>
        <taxon>Perkinsidae</taxon>
        <taxon>Perkinsus</taxon>
    </lineage>
</organism>
<name>A0A7J6TWG2_PEROL</name>
<gene>
    <name evidence="3" type="ORF">FOZ63_033892</name>
</gene>
<dbReference type="AlphaFoldDB" id="A0A7J6TWG2"/>
<keyword evidence="4" id="KW-1185">Reference proteome</keyword>
<feature type="compositionally biased region" description="Basic and acidic residues" evidence="1">
    <location>
        <begin position="300"/>
        <end position="318"/>
    </location>
</feature>
<comment type="caution">
    <text evidence="3">The sequence shown here is derived from an EMBL/GenBank/DDBJ whole genome shotgun (WGS) entry which is preliminary data.</text>
</comment>
<feature type="chain" id="PRO_5029461014" evidence="2">
    <location>
        <begin position="16"/>
        <end position="476"/>
    </location>
</feature>
<feature type="compositionally biased region" description="Basic and acidic residues" evidence="1">
    <location>
        <begin position="208"/>
        <end position="223"/>
    </location>
</feature>
<evidence type="ECO:0000256" key="1">
    <source>
        <dbReference type="SAM" id="MobiDB-lite"/>
    </source>
</evidence>
<evidence type="ECO:0000313" key="3">
    <source>
        <dbReference type="EMBL" id="KAF4749779.1"/>
    </source>
</evidence>
<proteinExistence type="predicted"/>